<evidence type="ECO:0000313" key="1">
    <source>
        <dbReference type="EMBL" id="CAD2163693.1"/>
    </source>
</evidence>
<organism evidence="1 2">
    <name type="scientific">Meloidogyne enterolobii</name>
    <name type="common">Root-knot nematode worm</name>
    <name type="synonym">Meloidogyne mayaguensis</name>
    <dbReference type="NCBI Taxonomy" id="390850"/>
    <lineage>
        <taxon>Eukaryota</taxon>
        <taxon>Metazoa</taxon>
        <taxon>Ecdysozoa</taxon>
        <taxon>Nematoda</taxon>
        <taxon>Chromadorea</taxon>
        <taxon>Rhabditida</taxon>
        <taxon>Tylenchina</taxon>
        <taxon>Tylenchomorpha</taxon>
        <taxon>Tylenchoidea</taxon>
        <taxon>Meloidogynidae</taxon>
        <taxon>Meloidogyninae</taxon>
        <taxon>Meloidogyne</taxon>
    </lineage>
</organism>
<protein>
    <submittedName>
        <fullName evidence="1">Uncharacterized protein</fullName>
    </submittedName>
</protein>
<comment type="caution">
    <text evidence="1">The sequence shown here is derived from an EMBL/GenBank/DDBJ whole genome shotgun (WGS) entry which is preliminary data.</text>
</comment>
<proteinExistence type="predicted"/>
<reference evidence="1 2" key="1">
    <citation type="submission" date="2020-08" db="EMBL/GenBank/DDBJ databases">
        <authorList>
            <person name="Koutsovoulos G."/>
            <person name="Danchin GJ E."/>
        </authorList>
    </citation>
    <scope>NUCLEOTIDE SEQUENCE [LARGE SCALE GENOMIC DNA]</scope>
</reference>
<accession>A0A6V7US84</accession>
<gene>
    <name evidence="1" type="ORF">MENT_LOCUS16152</name>
</gene>
<dbReference type="AlphaFoldDB" id="A0A6V7US84"/>
<name>A0A6V7US84_MELEN</name>
<evidence type="ECO:0000313" key="2">
    <source>
        <dbReference type="Proteomes" id="UP000580250"/>
    </source>
</evidence>
<dbReference type="Proteomes" id="UP000580250">
    <property type="component" value="Unassembled WGS sequence"/>
</dbReference>
<dbReference type="OrthoDB" id="5906806at2759"/>
<sequence>MLEFEISELHTDILFNIIINERKKLPQVFFGYCDSSELYERIVGYVTTSKDFSKMVSNVFLIYTSRNNVKLSDKAENFETKQLDGSNSTKYEIANIYNPKVKFIFVNAERSGLYYTCISRI</sequence>
<dbReference type="EMBL" id="CAJEWN010000099">
    <property type="protein sequence ID" value="CAD2163693.1"/>
    <property type="molecule type" value="Genomic_DNA"/>
</dbReference>